<proteinExistence type="predicted"/>
<keyword evidence="3" id="KW-1185">Reference proteome</keyword>
<gene>
    <name evidence="2" type="ORF">JCGZ_22785</name>
</gene>
<feature type="region of interest" description="Disordered" evidence="1">
    <location>
        <begin position="71"/>
        <end position="95"/>
    </location>
</feature>
<name>A0A067L7R0_JATCU</name>
<sequence length="95" mass="10488">MANDFTKCLNMEGQDNTHDEANQQPTFAPLQTTDPQAAALAQAYSQFTIMLKRLLENPQPSGELIPPTRIYQSSKPSDDLLNYDVPSNQFGGSNV</sequence>
<accession>A0A067L7R0</accession>
<feature type="region of interest" description="Disordered" evidence="1">
    <location>
        <begin position="1"/>
        <end position="28"/>
    </location>
</feature>
<reference evidence="2 3" key="1">
    <citation type="journal article" date="2014" name="PLoS ONE">
        <title>Global Analysis of Gene Expression Profiles in Physic Nut (Jatropha curcas L.) Seedlings Exposed to Salt Stress.</title>
        <authorList>
            <person name="Zhang L."/>
            <person name="Zhang C."/>
            <person name="Wu P."/>
            <person name="Chen Y."/>
            <person name="Li M."/>
            <person name="Jiang H."/>
            <person name="Wu G."/>
        </authorList>
    </citation>
    <scope>NUCLEOTIDE SEQUENCE [LARGE SCALE GENOMIC DNA]</scope>
    <source>
        <strain evidence="3">cv. GZQX0401</strain>
        <tissue evidence="2">Young leaves</tissue>
    </source>
</reference>
<feature type="compositionally biased region" description="Polar residues" evidence="1">
    <location>
        <begin position="85"/>
        <end position="95"/>
    </location>
</feature>
<organism evidence="2 3">
    <name type="scientific">Jatropha curcas</name>
    <name type="common">Barbados nut</name>
    <dbReference type="NCBI Taxonomy" id="180498"/>
    <lineage>
        <taxon>Eukaryota</taxon>
        <taxon>Viridiplantae</taxon>
        <taxon>Streptophyta</taxon>
        <taxon>Embryophyta</taxon>
        <taxon>Tracheophyta</taxon>
        <taxon>Spermatophyta</taxon>
        <taxon>Magnoliopsida</taxon>
        <taxon>eudicotyledons</taxon>
        <taxon>Gunneridae</taxon>
        <taxon>Pentapetalae</taxon>
        <taxon>rosids</taxon>
        <taxon>fabids</taxon>
        <taxon>Malpighiales</taxon>
        <taxon>Euphorbiaceae</taxon>
        <taxon>Crotonoideae</taxon>
        <taxon>Jatropheae</taxon>
        <taxon>Jatropha</taxon>
    </lineage>
</organism>
<evidence type="ECO:0000313" key="3">
    <source>
        <dbReference type="Proteomes" id="UP000027138"/>
    </source>
</evidence>
<evidence type="ECO:0000256" key="1">
    <source>
        <dbReference type="SAM" id="MobiDB-lite"/>
    </source>
</evidence>
<dbReference type="EMBL" id="KK914277">
    <property type="protein sequence ID" value="KDP43233.1"/>
    <property type="molecule type" value="Genomic_DNA"/>
</dbReference>
<protein>
    <submittedName>
        <fullName evidence="2">Uncharacterized protein</fullName>
    </submittedName>
</protein>
<evidence type="ECO:0000313" key="2">
    <source>
        <dbReference type="EMBL" id="KDP43233.1"/>
    </source>
</evidence>
<dbReference type="AlphaFoldDB" id="A0A067L7R0"/>
<dbReference type="Proteomes" id="UP000027138">
    <property type="component" value="Unassembled WGS sequence"/>
</dbReference>